<dbReference type="EMBL" id="SRQM01000192">
    <property type="protein sequence ID" value="KAG6116052.1"/>
    <property type="molecule type" value="Genomic_DNA"/>
</dbReference>
<evidence type="ECO:0000313" key="3">
    <source>
        <dbReference type="Proteomes" id="UP000732380"/>
    </source>
</evidence>
<evidence type="ECO:0008006" key="4">
    <source>
        <dbReference type="Google" id="ProtNLM"/>
    </source>
</evidence>
<protein>
    <recommendedName>
        <fullName evidence="4">SMP domain-containing protein</fullName>
    </recommendedName>
</protein>
<feature type="region of interest" description="Disordered" evidence="1">
    <location>
        <begin position="1"/>
        <end position="110"/>
    </location>
</feature>
<evidence type="ECO:0000313" key="2">
    <source>
        <dbReference type="EMBL" id="KAG6116052.1"/>
    </source>
</evidence>
<name>A0A9P7Q4L7_9HYPO</name>
<organism evidence="2 3">
    <name type="scientific">Claviceps humidiphila</name>
    <dbReference type="NCBI Taxonomy" id="1294629"/>
    <lineage>
        <taxon>Eukaryota</taxon>
        <taxon>Fungi</taxon>
        <taxon>Dikarya</taxon>
        <taxon>Ascomycota</taxon>
        <taxon>Pezizomycotina</taxon>
        <taxon>Sordariomycetes</taxon>
        <taxon>Hypocreomycetidae</taxon>
        <taxon>Hypocreales</taxon>
        <taxon>Clavicipitaceae</taxon>
        <taxon>Claviceps</taxon>
    </lineage>
</organism>
<evidence type="ECO:0000256" key="1">
    <source>
        <dbReference type="SAM" id="MobiDB-lite"/>
    </source>
</evidence>
<feature type="compositionally biased region" description="Polar residues" evidence="1">
    <location>
        <begin position="101"/>
        <end position="110"/>
    </location>
</feature>
<keyword evidence="3" id="KW-1185">Reference proteome</keyword>
<feature type="compositionally biased region" description="Low complexity" evidence="1">
    <location>
        <begin position="82"/>
        <end position="100"/>
    </location>
</feature>
<comment type="caution">
    <text evidence="2">The sequence shown here is derived from an EMBL/GenBank/DDBJ whole genome shotgun (WGS) entry which is preliminary data.</text>
</comment>
<dbReference type="AlphaFoldDB" id="A0A9P7Q4L7"/>
<proteinExistence type="predicted"/>
<dbReference type="Proteomes" id="UP000732380">
    <property type="component" value="Unassembled WGS sequence"/>
</dbReference>
<reference evidence="2 3" key="1">
    <citation type="journal article" date="2020" name="bioRxiv">
        <title>Whole genome comparisons of ergot fungi reveals the divergence and evolution of species within the genus Claviceps are the result of varying mechanisms driving genome evolution and host range expansion.</title>
        <authorList>
            <person name="Wyka S.A."/>
            <person name="Mondo S.J."/>
            <person name="Liu M."/>
            <person name="Dettman J."/>
            <person name="Nalam V."/>
            <person name="Broders K.D."/>
        </authorList>
    </citation>
    <scope>NUCLEOTIDE SEQUENCE [LARGE SCALE GENOMIC DNA]</scope>
    <source>
        <strain evidence="2 3">LM576</strain>
    </source>
</reference>
<sequence>MASKQPMTKEDSKRIMSSQAKGGKDMSSGGFAATAQRFGDLDDNKKNMGAISGKDYTPRVQSSQAKSGGEMSFGGFQIPARTQSAAAAGSSGQTTFGASAESRTSNAQSK</sequence>
<gene>
    <name evidence="2" type="ORF">E4U13_002168</name>
</gene>
<accession>A0A9P7Q4L7</accession>